<comment type="caution">
    <text evidence="21">The sequence shown here is derived from an EMBL/GenBank/DDBJ whole genome shotgun (WGS) entry which is preliminary data.</text>
</comment>
<evidence type="ECO:0000256" key="8">
    <source>
        <dbReference type="ARBA" id="ARBA00022692"/>
    </source>
</evidence>
<evidence type="ECO:0000256" key="2">
    <source>
        <dbReference type="ARBA" id="ARBA00004325"/>
    </source>
</evidence>
<sequence length="787" mass="90077">MAEAHSAVAFTFSITSEGLDVNVNRDVFNLIFQSGVIAWKKRLGRLKNTFRIGIYPVTPLGLVTIIVTVAALKFAGWVPPLINFEPFFHFWLGIFHPKVSQVLESLLYGMFICTMMTIILRSTLKLLFYYQQWIYEVRSIITWKTKMWLVFINAFKFIGHKPLLTSFQGLLPKLSVPTVEDTMRRYLCSVKPLLSKEDYKRMEGLALEFQNGIAKKLQFNLVLKSWWATNYVSDWWEEFVYLRGRSPIMVNSNFYGVDAVLLNHSDIQVARAANLIYGMLLYRRKLDRQELNPILLNKIIPLCSAQYERQFNTTRIPGIEKDTLVHYKDSDHIAVYHKGRFFKVYIRYGGRLLQPCEIEVMLQKIVDDHTPPCKGELQLAALTAGDRVPWAKARTEFFSKGKNKIALDAIEKAAFFVTLDDESHSYDMNNPSKLNEFSRSMLHGKGYDRWFDKSFTLIVCANGMVGFNAEHSWADAPISGHLWEYGLSEDVLNLRSDAPISSHLWEYAIHVSTREGYTEDGHTRGTVTDPPPNPIKLEWDISEACHEVIKTSLGVAKALLNDVDLYILSHTAYGKGFMKSCKLSPDAYIQIALQLAYFRDAGKFSLTYESCMTRLFREGRTETVRSCTLESTEFVQAMNDKNKTKKECIKLMTKAAQVHQQLYREAMTGCGIDRHLFCLYILSKYFHLDSPFLNEVLNEPWRLSTSQTPYQQTDKLDLNKNPEYISAGGGFGPVADDGYGVSYIIAGEEVVFFHISSKKSCPLTNSERFSKNIAQSLKDIKDLFSED</sequence>
<comment type="similarity">
    <text evidence="4 17">Belongs to the carnitine/choline acetyltransferase family.</text>
</comment>
<dbReference type="Proteomes" id="UP000597762">
    <property type="component" value="Unassembled WGS sequence"/>
</dbReference>
<dbReference type="Pfam" id="PF00755">
    <property type="entry name" value="Carn_acyltransf"/>
    <property type="match status" value="1"/>
</dbReference>
<keyword evidence="11" id="KW-0443">Lipid metabolism</keyword>
<evidence type="ECO:0000256" key="9">
    <source>
        <dbReference type="ARBA" id="ARBA00022832"/>
    </source>
</evidence>
<keyword evidence="12" id="KW-0496">Mitochondrion</keyword>
<evidence type="ECO:0000256" key="4">
    <source>
        <dbReference type="ARBA" id="ARBA00005232"/>
    </source>
</evidence>
<keyword evidence="6" id="KW-0813">Transport</keyword>
<feature type="transmembrane region" description="Helical" evidence="18">
    <location>
        <begin position="50"/>
        <end position="71"/>
    </location>
</feature>
<evidence type="ECO:0000259" key="19">
    <source>
        <dbReference type="Pfam" id="PF00755"/>
    </source>
</evidence>
<evidence type="ECO:0000256" key="14">
    <source>
        <dbReference type="ARBA" id="ARBA00023315"/>
    </source>
</evidence>
<evidence type="ECO:0000256" key="10">
    <source>
        <dbReference type="ARBA" id="ARBA00022989"/>
    </source>
</evidence>
<dbReference type="InterPro" id="IPR042231">
    <property type="entry name" value="Cho/carn_acyl_trans_2"/>
</dbReference>
<evidence type="ECO:0000256" key="1">
    <source>
        <dbReference type="ARBA" id="ARBA00004141"/>
    </source>
</evidence>
<reference evidence="21" key="1">
    <citation type="submission" date="2021-01" db="EMBL/GenBank/DDBJ databases">
        <authorList>
            <person name="Li R."/>
            <person name="Bekaert M."/>
        </authorList>
    </citation>
    <scope>NUCLEOTIDE SEQUENCE</scope>
    <source>
        <strain evidence="21">Farmed</strain>
    </source>
</reference>
<comment type="subcellular location">
    <subcellularLocation>
        <location evidence="1">Membrane</location>
        <topology evidence="1">Multi-pass membrane protein</topology>
    </subcellularLocation>
    <subcellularLocation>
        <location evidence="2">Mitochondrion membrane</location>
    </subcellularLocation>
</comment>
<dbReference type="FunFam" id="3.30.559.70:FF:000001">
    <property type="entry name" value="Carnitine O-palmitoyltransferase 1, liver isoform"/>
    <property type="match status" value="1"/>
</dbReference>
<keyword evidence="8 18" id="KW-0812">Transmembrane</keyword>
<evidence type="ECO:0000256" key="18">
    <source>
        <dbReference type="SAM" id="Phobius"/>
    </source>
</evidence>
<dbReference type="GO" id="GO:0004095">
    <property type="term" value="F:carnitine O-palmitoyltransferase activity"/>
    <property type="evidence" value="ECO:0007669"/>
    <property type="project" value="UniProtKB-EC"/>
</dbReference>
<dbReference type="PANTHER" id="PTHR22589">
    <property type="entry name" value="CARNITINE O-ACYLTRANSFERASE"/>
    <property type="match status" value="1"/>
</dbReference>
<dbReference type="UniPathway" id="UPA00659"/>
<evidence type="ECO:0000256" key="12">
    <source>
        <dbReference type="ARBA" id="ARBA00023128"/>
    </source>
</evidence>
<dbReference type="InterPro" id="IPR023213">
    <property type="entry name" value="CAT-like_dom_sf"/>
</dbReference>
<evidence type="ECO:0000256" key="15">
    <source>
        <dbReference type="ARBA" id="ARBA00048480"/>
    </source>
</evidence>
<keyword evidence="22" id="KW-1185">Reference proteome</keyword>
<dbReference type="EMBL" id="CAHIKZ030001764">
    <property type="protein sequence ID" value="CAE1274111.1"/>
    <property type="molecule type" value="Genomic_DNA"/>
</dbReference>
<keyword evidence="7 17" id="KW-0808">Transferase</keyword>
<evidence type="ECO:0000256" key="6">
    <source>
        <dbReference type="ARBA" id="ARBA00022448"/>
    </source>
</evidence>
<feature type="active site" description="Proton acceptor" evidence="16">
    <location>
        <position position="471"/>
    </location>
</feature>
<feature type="transmembrane region" description="Helical" evidence="18">
    <location>
        <begin position="77"/>
        <end position="94"/>
    </location>
</feature>
<evidence type="ECO:0000256" key="11">
    <source>
        <dbReference type="ARBA" id="ARBA00023098"/>
    </source>
</evidence>
<dbReference type="PROSITE" id="PS00440">
    <property type="entry name" value="ACYLTRANSF_C_2"/>
    <property type="match status" value="1"/>
</dbReference>
<dbReference type="AlphaFoldDB" id="A0A812CRB5"/>
<evidence type="ECO:0000256" key="3">
    <source>
        <dbReference type="ARBA" id="ARBA00005005"/>
    </source>
</evidence>
<dbReference type="Gene3D" id="3.30.559.70">
    <property type="entry name" value="Choline/Carnitine o-acyltransferase, domain 2"/>
    <property type="match status" value="1"/>
</dbReference>
<dbReference type="OrthoDB" id="240216at2759"/>
<keyword evidence="10 18" id="KW-1133">Transmembrane helix</keyword>
<keyword evidence="14 17" id="KW-0012">Acyltransferase</keyword>
<dbReference type="GO" id="GO:0006635">
    <property type="term" value="P:fatty acid beta-oxidation"/>
    <property type="evidence" value="ECO:0007669"/>
    <property type="project" value="UniProtKB-UniPathway"/>
</dbReference>
<comment type="pathway">
    <text evidence="3">Lipid metabolism; fatty acid beta-oxidation.</text>
</comment>
<dbReference type="PANTHER" id="PTHR22589:SF31">
    <property type="entry name" value="CARNITINE O-PALMITOYLTRANSFERASE"/>
    <property type="match status" value="1"/>
</dbReference>
<dbReference type="GO" id="GO:0009437">
    <property type="term" value="P:carnitine metabolic process"/>
    <property type="evidence" value="ECO:0007669"/>
    <property type="project" value="TreeGrafter"/>
</dbReference>
<dbReference type="InterPro" id="IPR000542">
    <property type="entry name" value="Carn_acyl_trans"/>
</dbReference>
<keyword evidence="13 18" id="KW-0472">Membrane</keyword>
<evidence type="ECO:0000256" key="7">
    <source>
        <dbReference type="ARBA" id="ARBA00022679"/>
    </source>
</evidence>
<feature type="transmembrane region" description="Helical" evidence="18">
    <location>
        <begin position="106"/>
        <end position="130"/>
    </location>
</feature>
<dbReference type="InterPro" id="IPR032476">
    <property type="entry name" value="CPT_N"/>
</dbReference>
<feature type="domain" description="Carnitine O-palmitoyltransferase N-terminal" evidence="20">
    <location>
        <begin position="1"/>
        <end position="47"/>
    </location>
</feature>
<organism evidence="21 22">
    <name type="scientific">Acanthosepion pharaonis</name>
    <name type="common">Pharaoh cuttlefish</name>
    <name type="synonym">Sepia pharaonis</name>
    <dbReference type="NCBI Taxonomy" id="158019"/>
    <lineage>
        <taxon>Eukaryota</taxon>
        <taxon>Metazoa</taxon>
        <taxon>Spiralia</taxon>
        <taxon>Lophotrochozoa</taxon>
        <taxon>Mollusca</taxon>
        <taxon>Cephalopoda</taxon>
        <taxon>Coleoidea</taxon>
        <taxon>Decapodiformes</taxon>
        <taxon>Sepiida</taxon>
        <taxon>Sepiina</taxon>
        <taxon>Sepiidae</taxon>
        <taxon>Acanthosepion</taxon>
    </lineage>
</organism>
<evidence type="ECO:0000256" key="16">
    <source>
        <dbReference type="PIRSR" id="PIRSR600542-1"/>
    </source>
</evidence>
<gene>
    <name evidence="21" type="ORF">SPHA_38633</name>
</gene>
<evidence type="ECO:0000313" key="22">
    <source>
        <dbReference type="Proteomes" id="UP000597762"/>
    </source>
</evidence>
<evidence type="ECO:0000256" key="5">
    <source>
        <dbReference type="ARBA" id="ARBA00013243"/>
    </source>
</evidence>
<dbReference type="GO" id="GO:0031966">
    <property type="term" value="C:mitochondrial membrane"/>
    <property type="evidence" value="ECO:0007669"/>
    <property type="project" value="UniProtKB-SubCell"/>
</dbReference>
<dbReference type="Gene3D" id="6.10.250.1760">
    <property type="match status" value="1"/>
</dbReference>
<accession>A0A812CRB5</accession>
<evidence type="ECO:0000313" key="21">
    <source>
        <dbReference type="EMBL" id="CAE1274111.1"/>
    </source>
</evidence>
<dbReference type="EC" id="2.3.1.21" evidence="5"/>
<dbReference type="InterPro" id="IPR039551">
    <property type="entry name" value="Cho/carn_acyl_trans"/>
</dbReference>
<comment type="catalytic activity">
    <reaction evidence="15">
        <text>(R)-carnitine + hexadecanoyl-CoA = O-hexadecanoyl-(R)-carnitine + CoA</text>
        <dbReference type="Rhea" id="RHEA:12661"/>
        <dbReference type="ChEBI" id="CHEBI:16347"/>
        <dbReference type="ChEBI" id="CHEBI:17490"/>
        <dbReference type="ChEBI" id="CHEBI:57287"/>
        <dbReference type="ChEBI" id="CHEBI:57379"/>
        <dbReference type="EC" id="2.3.1.21"/>
    </reaction>
    <physiologicalReaction direction="left-to-right" evidence="15">
        <dbReference type="Rhea" id="RHEA:12662"/>
    </physiologicalReaction>
</comment>
<dbReference type="SUPFAM" id="SSF52777">
    <property type="entry name" value="CoA-dependent acyltransferases"/>
    <property type="match status" value="2"/>
</dbReference>
<evidence type="ECO:0000256" key="13">
    <source>
        <dbReference type="ARBA" id="ARBA00023136"/>
    </source>
</evidence>
<evidence type="ECO:0000259" key="20">
    <source>
        <dbReference type="Pfam" id="PF16484"/>
    </source>
</evidence>
<name>A0A812CRB5_ACAPH</name>
<proteinExistence type="inferred from homology"/>
<dbReference type="FunFam" id="3.30.559.10:FF:000042">
    <property type="entry name" value="Carnitine Palmitoyl Transferase"/>
    <property type="match status" value="1"/>
</dbReference>
<feature type="domain" description="Choline/carnitine acyltransferase" evidence="19">
    <location>
        <begin position="174"/>
        <end position="774"/>
    </location>
</feature>
<dbReference type="Pfam" id="PF16484">
    <property type="entry name" value="CPT_N"/>
    <property type="match status" value="1"/>
</dbReference>
<evidence type="ECO:0000256" key="17">
    <source>
        <dbReference type="RuleBase" id="RU003801"/>
    </source>
</evidence>
<keyword evidence="9" id="KW-0276">Fatty acid metabolism</keyword>
<protein>
    <recommendedName>
        <fullName evidence="5">carnitine O-palmitoyltransferase</fullName>
        <ecNumber evidence="5">2.3.1.21</ecNumber>
    </recommendedName>
</protein>
<dbReference type="Gene3D" id="3.30.559.10">
    <property type="entry name" value="Chloramphenicol acetyltransferase-like domain"/>
    <property type="match status" value="1"/>
</dbReference>